<protein>
    <submittedName>
        <fullName evidence="1">Uncharacterized protein</fullName>
    </submittedName>
</protein>
<proteinExistence type="predicted"/>
<dbReference type="RefSeq" id="WP_204678311.1">
    <property type="nucleotide sequence ID" value="NZ_BSNR01000028.1"/>
</dbReference>
<evidence type="ECO:0000313" key="2">
    <source>
        <dbReference type="Proteomes" id="UP001430149"/>
    </source>
</evidence>
<evidence type="ECO:0000313" key="1">
    <source>
        <dbReference type="EMBL" id="MBM7123810.1"/>
    </source>
</evidence>
<name>A0ABS2JXT4_9GAMM</name>
<accession>A0ABS2JXT4</accession>
<gene>
    <name evidence="1" type="ORF">ISP19_00340</name>
</gene>
<dbReference type="Proteomes" id="UP001430149">
    <property type="component" value="Unassembled WGS sequence"/>
</dbReference>
<dbReference type="EMBL" id="JADIKE010000016">
    <property type="protein sequence ID" value="MBM7123810.1"/>
    <property type="molecule type" value="Genomic_DNA"/>
</dbReference>
<organism evidence="1 2">
    <name type="scientific">Dyella flava</name>
    <dbReference type="NCBI Taxonomy" id="1920170"/>
    <lineage>
        <taxon>Bacteria</taxon>
        <taxon>Pseudomonadati</taxon>
        <taxon>Pseudomonadota</taxon>
        <taxon>Gammaproteobacteria</taxon>
        <taxon>Lysobacterales</taxon>
        <taxon>Rhodanobacteraceae</taxon>
        <taxon>Dyella</taxon>
    </lineage>
</organism>
<sequence length="109" mass="12121">MCATIPEMALSAPYRKAQRLLTAWLERDRTIHKQVFAVRTAVAALDARDRHSLSRWLAWLCVAAMSRGESILSRIQRLDAVLGASTEGALARLPADIVGETLRNHRKTA</sequence>
<comment type="caution">
    <text evidence="1">The sequence shown here is derived from an EMBL/GenBank/DDBJ whole genome shotgun (WGS) entry which is preliminary data.</text>
</comment>
<keyword evidence="2" id="KW-1185">Reference proteome</keyword>
<reference evidence="1" key="1">
    <citation type="submission" date="2020-10" db="EMBL/GenBank/DDBJ databases">
        <title>Phylogeny of dyella-like bacteria.</title>
        <authorList>
            <person name="Fu J."/>
        </authorList>
    </citation>
    <scope>NUCLEOTIDE SEQUENCE</scope>
    <source>
        <strain evidence="1">DHOC52</strain>
    </source>
</reference>